<protein>
    <submittedName>
        <fullName evidence="1">Three-Cys-motif partner protein TcmP</fullName>
    </submittedName>
</protein>
<dbReference type="Proteomes" id="UP000294225">
    <property type="component" value="Unassembled WGS sequence"/>
</dbReference>
<reference evidence="1 2" key="1">
    <citation type="submission" date="2019-02" db="EMBL/GenBank/DDBJ databases">
        <title>Kribbella capetownensis sp. nov. and Kribbella speibonae sp. nov., isolated from soil.</title>
        <authorList>
            <person name="Curtis S.M."/>
            <person name="Norton I."/>
            <person name="Everest G.J."/>
            <person name="Meyers P.R."/>
        </authorList>
    </citation>
    <scope>NUCLEOTIDE SEQUENCE [LARGE SCALE GENOMIC DNA]</scope>
    <source>
        <strain evidence="1 2">YM55</strain>
    </source>
</reference>
<dbReference type="RefSeq" id="WP_131500283.1">
    <property type="nucleotide sequence ID" value="NZ_SJKC01000009.1"/>
</dbReference>
<organism evidence="1 2">
    <name type="scientific">Kribbella speibonae</name>
    <dbReference type="NCBI Taxonomy" id="1572660"/>
    <lineage>
        <taxon>Bacteria</taxon>
        <taxon>Bacillati</taxon>
        <taxon>Actinomycetota</taxon>
        <taxon>Actinomycetes</taxon>
        <taxon>Propionibacteriales</taxon>
        <taxon>Kribbellaceae</taxon>
        <taxon>Kribbella</taxon>
    </lineage>
</organism>
<dbReference type="NCBIfam" id="TIGR04474">
    <property type="entry name" value="tcm_partner"/>
    <property type="match status" value="1"/>
</dbReference>
<proteinExistence type="predicted"/>
<comment type="caution">
    <text evidence="1">The sequence shown here is derived from an EMBL/GenBank/DDBJ whole genome shotgun (WGS) entry which is preliminary data.</text>
</comment>
<evidence type="ECO:0000313" key="1">
    <source>
        <dbReference type="EMBL" id="TCC29680.1"/>
    </source>
</evidence>
<dbReference type="EMBL" id="SJKC01000009">
    <property type="protein sequence ID" value="TCC29680.1"/>
    <property type="molecule type" value="Genomic_DNA"/>
</dbReference>
<sequence length="370" mass="41121">MASKNPVPWAADPHTKAKHALYTSYLGKWMPIMVNGWGANITYAEGFAGPGVYLDGSPGSPVIALRTLVADPSIRTKVRLGGMRFVFIDRDQRCIDMLPTELAKAAVPVPLDQLAQHGIHVAVEKGQCEPHLQQLLTREKAWKRPILAVLDTWGGAVSFDLVKRIADNPGSEVIITMQPQYFSRFAEVDDIEHGDRVFGGISWRAVAQQSPEAKERWLLQSYRHTIQAAGFPYVLDFELVDKRGQSLFLVFGTTHPKGLIKMKEAMWEVDAIGGIGYRDPRDPNQETLAIEFEPQTAPLKRLILDHLRTLPGTRSPIYELRRFALFSTVFKESQAMSVVRELVASGSLVRADGVTTAAGLRFQHVVSLPT</sequence>
<name>A0A4R0ICR0_9ACTN</name>
<evidence type="ECO:0000313" key="2">
    <source>
        <dbReference type="Proteomes" id="UP000294225"/>
    </source>
</evidence>
<dbReference type="InterPro" id="IPR031009">
    <property type="entry name" value="Tcm_partner"/>
</dbReference>
<accession>A0A4R0ICR0</accession>
<gene>
    <name evidence="1" type="primary">tcmP</name>
    <name evidence="1" type="ORF">E0H92_42475</name>
</gene>
<dbReference type="AlphaFoldDB" id="A0A4R0ICR0"/>